<sequence length="111" mass="12857">MKTIREFWSGDRYRYDFKLCRLSDGWAQMDTSQDAIYFGTWVNPEKLQIVCYCEGDITTQTTENPVEFAAEIRKIKAWNEEAGHRFIGIDPGLCEAIAEKFNKLGLSDLLH</sequence>
<proteinExistence type="predicted"/>
<dbReference type="EMBL" id="MT145154">
    <property type="protein sequence ID" value="QJI04161.1"/>
    <property type="molecule type" value="Genomic_DNA"/>
</dbReference>
<dbReference type="AlphaFoldDB" id="A0A6H2A4B3"/>
<organism evidence="1">
    <name type="scientific">viral metagenome</name>
    <dbReference type="NCBI Taxonomy" id="1070528"/>
    <lineage>
        <taxon>unclassified sequences</taxon>
        <taxon>metagenomes</taxon>
        <taxon>organismal metagenomes</taxon>
    </lineage>
</organism>
<evidence type="ECO:0000313" key="1">
    <source>
        <dbReference type="EMBL" id="QJA54608.1"/>
    </source>
</evidence>
<name>A0A6H2A4B3_9ZZZZ</name>
<evidence type="ECO:0000313" key="2">
    <source>
        <dbReference type="EMBL" id="QJI04161.1"/>
    </source>
</evidence>
<gene>
    <name evidence="1" type="ORF">TM448A05399_0002</name>
    <name evidence="2" type="ORF">TM448B06330_0004</name>
</gene>
<reference evidence="1" key="1">
    <citation type="submission" date="2020-03" db="EMBL/GenBank/DDBJ databases">
        <title>The deep terrestrial virosphere.</title>
        <authorList>
            <person name="Holmfeldt K."/>
            <person name="Nilsson E."/>
            <person name="Simone D."/>
            <person name="Lopez-Fernandez M."/>
            <person name="Wu X."/>
            <person name="de Brujin I."/>
            <person name="Lundin D."/>
            <person name="Andersson A."/>
            <person name="Bertilsson S."/>
            <person name="Dopson M."/>
        </authorList>
    </citation>
    <scope>NUCLEOTIDE SEQUENCE</scope>
    <source>
        <strain evidence="1">TM448A05399</strain>
        <strain evidence="2">TM448B06330</strain>
    </source>
</reference>
<dbReference type="EMBL" id="MT144522">
    <property type="protein sequence ID" value="QJA54608.1"/>
    <property type="molecule type" value="Genomic_DNA"/>
</dbReference>
<accession>A0A6H2A4B3</accession>
<protein>
    <submittedName>
        <fullName evidence="1">Uncharacterized protein</fullName>
    </submittedName>
</protein>